<dbReference type="InterPro" id="IPR012677">
    <property type="entry name" value="Nucleotide-bd_a/b_plait_sf"/>
</dbReference>
<reference evidence="4" key="2">
    <citation type="submission" date="2023-02" db="EMBL/GenBank/DDBJ databases">
        <authorList>
            <consortium name="DOE Joint Genome Institute"/>
            <person name="Mondo S.J."/>
            <person name="Chang Y."/>
            <person name="Wang Y."/>
            <person name="Ahrendt S."/>
            <person name="Andreopoulos W."/>
            <person name="Barry K."/>
            <person name="Beard J."/>
            <person name="Benny G.L."/>
            <person name="Blankenship S."/>
            <person name="Bonito G."/>
            <person name="Cuomo C."/>
            <person name="Desiro A."/>
            <person name="Gervers K.A."/>
            <person name="Hundley H."/>
            <person name="Kuo A."/>
            <person name="LaButti K."/>
            <person name="Lang B.F."/>
            <person name="Lipzen A."/>
            <person name="O'Donnell K."/>
            <person name="Pangilinan J."/>
            <person name="Reynolds N."/>
            <person name="Sandor L."/>
            <person name="Smith M.W."/>
            <person name="Tsang A."/>
            <person name="Grigoriev I.V."/>
            <person name="Stajich J.E."/>
            <person name="Spatafora J.W."/>
        </authorList>
    </citation>
    <scope>NUCLEOTIDE SEQUENCE</scope>
    <source>
        <strain evidence="4">RSA 2281</strain>
    </source>
</reference>
<gene>
    <name evidence="4" type="ORF">BDA99DRAFT_507118</name>
</gene>
<evidence type="ECO:0000259" key="3">
    <source>
        <dbReference type="PROSITE" id="PS50102"/>
    </source>
</evidence>
<dbReference type="GO" id="GO:0003723">
    <property type="term" value="F:RNA binding"/>
    <property type="evidence" value="ECO:0007669"/>
    <property type="project" value="UniProtKB-UniRule"/>
</dbReference>
<protein>
    <recommendedName>
        <fullName evidence="3">RRM domain-containing protein</fullName>
    </recommendedName>
</protein>
<dbReference type="SUPFAM" id="SSF54928">
    <property type="entry name" value="RNA-binding domain, RBD"/>
    <property type="match status" value="1"/>
</dbReference>
<comment type="caution">
    <text evidence="4">The sequence shown here is derived from an EMBL/GenBank/DDBJ whole genome shotgun (WGS) entry which is preliminary data.</text>
</comment>
<feature type="domain" description="RRM" evidence="3">
    <location>
        <begin position="8"/>
        <end position="87"/>
    </location>
</feature>
<keyword evidence="1" id="KW-0694">RNA-binding</keyword>
<feature type="region of interest" description="Disordered" evidence="2">
    <location>
        <begin position="96"/>
        <end position="149"/>
    </location>
</feature>
<dbReference type="SMART" id="SM00360">
    <property type="entry name" value="RRM"/>
    <property type="match status" value="1"/>
</dbReference>
<evidence type="ECO:0000256" key="2">
    <source>
        <dbReference type="SAM" id="MobiDB-lite"/>
    </source>
</evidence>
<name>A0AAD5KBQ4_9FUNG</name>
<evidence type="ECO:0000256" key="1">
    <source>
        <dbReference type="PROSITE-ProRule" id="PRU00176"/>
    </source>
</evidence>
<accession>A0AAD5KBQ4</accession>
<feature type="compositionally biased region" description="Basic and acidic residues" evidence="2">
    <location>
        <begin position="119"/>
        <end position="141"/>
    </location>
</feature>
<evidence type="ECO:0000313" key="5">
    <source>
        <dbReference type="Proteomes" id="UP001209540"/>
    </source>
</evidence>
<sequence>MTEIAPSQTLYLQNLPDKINMEELRASLYHLFVTYGMILDIVTKKANEMREQAFIVYEDVVSATAAKRGLDGFNFYDRPLKIVYAKTKSYAVAKEDGTYRMPSLDSNKKPSAPSSNKVMKRESTGEDEDGRPSKMVRREQSESEDDDDE</sequence>
<organism evidence="4 5">
    <name type="scientific">Phascolomyces articulosus</name>
    <dbReference type="NCBI Taxonomy" id="60185"/>
    <lineage>
        <taxon>Eukaryota</taxon>
        <taxon>Fungi</taxon>
        <taxon>Fungi incertae sedis</taxon>
        <taxon>Mucoromycota</taxon>
        <taxon>Mucoromycotina</taxon>
        <taxon>Mucoromycetes</taxon>
        <taxon>Mucorales</taxon>
        <taxon>Lichtheimiaceae</taxon>
        <taxon>Phascolomyces</taxon>
    </lineage>
</organism>
<keyword evidence="5" id="KW-1185">Reference proteome</keyword>
<dbReference type="Pfam" id="PF00076">
    <property type="entry name" value="RRM_1"/>
    <property type="match status" value="1"/>
</dbReference>
<dbReference type="EMBL" id="JAIXMP010000011">
    <property type="protein sequence ID" value="KAI9264868.1"/>
    <property type="molecule type" value="Genomic_DNA"/>
</dbReference>
<evidence type="ECO:0000313" key="4">
    <source>
        <dbReference type="EMBL" id="KAI9264868.1"/>
    </source>
</evidence>
<reference evidence="4" key="1">
    <citation type="journal article" date="2022" name="IScience">
        <title>Evolution of zygomycete secretomes and the origins of terrestrial fungal ecologies.</title>
        <authorList>
            <person name="Chang Y."/>
            <person name="Wang Y."/>
            <person name="Mondo S."/>
            <person name="Ahrendt S."/>
            <person name="Andreopoulos W."/>
            <person name="Barry K."/>
            <person name="Beard J."/>
            <person name="Benny G.L."/>
            <person name="Blankenship S."/>
            <person name="Bonito G."/>
            <person name="Cuomo C."/>
            <person name="Desiro A."/>
            <person name="Gervers K.A."/>
            <person name="Hundley H."/>
            <person name="Kuo A."/>
            <person name="LaButti K."/>
            <person name="Lang B.F."/>
            <person name="Lipzen A."/>
            <person name="O'Donnell K."/>
            <person name="Pangilinan J."/>
            <person name="Reynolds N."/>
            <person name="Sandor L."/>
            <person name="Smith M.E."/>
            <person name="Tsang A."/>
            <person name="Grigoriev I.V."/>
            <person name="Stajich J.E."/>
            <person name="Spatafora J.W."/>
        </authorList>
    </citation>
    <scope>NUCLEOTIDE SEQUENCE</scope>
    <source>
        <strain evidence="4">RSA 2281</strain>
    </source>
</reference>
<dbReference type="Gene3D" id="3.30.70.330">
    <property type="match status" value="1"/>
</dbReference>
<dbReference type="Proteomes" id="UP001209540">
    <property type="component" value="Unassembled WGS sequence"/>
</dbReference>
<dbReference type="PROSITE" id="PS50102">
    <property type="entry name" value="RRM"/>
    <property type="match status" value="1"/>
</dbReference>
<dbReference type="InterPro" id="IPR035979">
    <property type="entry name" value="RBD_domain_sf"/>
</dbReference>
<dbReference type="InterPro" id="IPR000504">
    <property type="entry name" value="RRM_dom"/>
</dbReference>
<proteinExistence type="predicted"/>
<dbReference type="AlphaFoldDB" id="A0AAD5KBQ4"/>
<dbReference type="CDD" id="cd12246">
    <property type="entry name" value="RRM1_U1A_like"/>
    <property type="match status" value="1"/>
</dbReference>
<dbReference type="FunFam" id="3.30.70.330:FF:000039">
    <property type="entry name" value="U1 small nuclear ribonucleoprotein A"/>
    <property type="match status" value="1"/>
</dbReference>